<reference evidence="1" key="1">
    <citation type="submission" date="2019-10" db="EMBL/GenBank/DDBJ databases">
        <authorList>
            <consortium name="DOE Joint Genome Institute"/>
            <person name="Kuo A."/>
            <person name="Miyauchi S."/>
            <person name="Kiss E."/>
            <person name="Drula E."/>
            <person name="Kohler A."/>
            <person name="Sanchez-Garcia M."/>
            <person name="Andreopoulos B."/>
            <person name="Barry K.W."/>
            <person name="Bonito G."/>
            <person name="Buee M."/>
            <person name="Carver A."/>
            <person name="Chen C."/>
            <person name="Cichocki N."/>
            <person name="Clum A."/>
            <person name="Culley D."/>
            <person name="Crous P.W."/>
            <person name="Fauchery L."/>
            <person name="Girlanda M."/>
            <person name="Hayes R."/>
            <person name="Keri Z."/>
            <person name="Labutti K."/>
            <person name="Lipzen A."/>
            <person name="Lombard V."/>
            <person name="Magnuson J."/>
            <person name="Maillard F."/>
            <person name="Morin E."/>
            <person name="Murat C."/>
            <person name="Nolan M."/>
            <person name="Ohm R."/>
            <person name="Pangilinan J."/>
            <person name="Pereira M."/>
            <person name="Perotto S."/>
            <person name="Peter M."/>
            <person name="Riley R."/>
            <person name="Sitrit Y."/>
            <person name="Stielow B."/>
            <person name="Szollosi G."/>
            <person name="Zifcakova L."/>
            <person name="Stursova M."/>
            <person name="Spatafora J.W."/>
            <person name="Tedersoo L."/>
            <person name="Vaario L.-M."/>
            <person name="Yamada A."/>
            <person name="Yan M."/>
            <person name="Wang P."/>
            <person name="Xu J."/>
            <person name="Bruns T."/>
            <person name="Baldrian P."/>
            <person name="Vilgalys R."/>
            <person name="Henrissat B."/>
            <person name="Grigoriev I.V."/>
            <person name="Hibbett D."/>
            <person name="Nagy L.G."/>
            <person name="Martin F.M."/>
        </authorList>
    </citation>
    <scope>NUCLEOTIDE SEQUENCE</scope>
    <source>
        <strain evidence="1">P2</strain>
    </source>
</reference>
<dbReference type="EMBL" id="MU117963">
    <property type="protein sequence ID" value="KAF9653709.1"/>
    <property type="molecule type" value="Genomic_DNA"/>
</dbReference>
<keyword evidence="2" id="KW-1185">Reference proteome</keyword>
<dbReference type="Proteomes" id="UP000886501">
    <property type="component" value="Unassembled WGS sequence"/>
</dbReference>
<evidence type="ECO:0000313" key="1">
    <source>
        <dbReference type="EMBL" id="KAF9653709.1"/>
    </source>
</evidence>
<evidence type="ECO:0000313" key="2">
    <source>
        <dbReference type="Proteomes" id="UP000886501"/>
    </source>
</evidence>
<sequence>MMDPYDSRDLFPHSRADSYRPTYDTDGPWANTPPHRATRARSPVFAGRSLLLDDRHYSPSGVLPSSTHYRPHPQRMRHNRNMPQRIPSTEMRRSPSKNDLSPTGSRYLPDSRSTPDSIQSRHLSATTPSFARKRSTSPSRKEDESPFKRLRSLSPDQFSSLASSRRSSPAPVVLKDPPTSTPPEDRRSTRVSAEGVDHDTDMEEIPGIVSTDATMTEERPTDNDAPFPKEGQPLPSVAPQIQHPSVMAPLEYAPCNPTPPVAITDPELSTTKLASPDASPLPAVVEPPVTEPLKPDSDTSETAVPNSEFKDPTLHEEQPLPEPDRSPPLPVEVLPRVASPVTPSPRPLEVRMDIDEVAVLVAEEEDSSPPAETTLRDALIHVVVSRAIHDHHRRDERVAPILLSNLSIAEPLPDGGGPTNTLMQESTEPSRTEERGKRHQEMLPSGFFFMEERRAAVDKKIARLKVEYLELQTKWLEHCAKLDEEAKANSPEDTITTSGRTTRRSAATLGDAVRSDLEMEQIIASLGNEDLTDANHLAMRNAATLPDMISVTRGYVDFVYDDTNNLVLDAPEFYRQRTGIDDWTEEEKQIFLKAYAAYPKQFGIIAESLPNKTVAQCVLFYYLHKKKHIDFRKVIQHYAPKTRKGGRRTDKQRGNALLADIMRHDAEVSHDRGSGTPEAPKKRRPGRPPNPRRSTQVAETPNTTPTPVATPDPEPVQRSRAGRRVSTRTPVIIEDDATEEELDEPRPAKKRRGRKPKNPTCDATGRPPSQSEAGGMGNGRRKTVQQANWSEEDQRLFIELIAQHGDNFKRIASSMPNKTTSQVCSFYKANADKYDLAKVVASAPQRTPTPRESTSGRSSVVPSTRAPTPPSPGSTSKPPSTKKRGNRDREASGNRMILPNYQGSTATPPSLSISQRPGFPAEPPVTLPPIGSLLPPMTHPPPPGFRDEYMMSSIIPPPPVHIPSGFMGAFPSAHHETYYNPLPAPIPYGHPAHPGAPPVIMIPEHTGDPPVVHAGATPAQGESFLVRDYQHSRAQQPSVGIIPGLVDIPSYDSQYHQPVIRVQQQDSRQEPQPSQFMTGRVLLQTKAYNVK</sequence>
<protein>
    <submittedName>
        <fullName evidence="1">Uncharacterized protein</fullName>
    </submittedName>
</protein>
<accession>A0ACB6ZW98</accession>
<reference evidence="1" key="2">
    <citation type="journal article" date="2020" name="Nat. Commun.">
        <title>Large-scale genome sequencing of mycorrhizal fungi provides insights into the early evolution of symbiotic traits.</title>
        <authorList>
            <person name="Miyauchi S."/>
            <person name="Kiss E."/>
            <person name="Kuo A."/>
            <person name="Drula E."/>
            <person name="Kohler A."/>
            <person name="Sanchez-Garcia M."/>
            <person name="Morin E."/>
            <person name="Andreopoulos B."/>
            <person name="Barry K.W."/>
            <person name="Bonito G."/>
            <person name="Buee M."/>
            <person name="Carver A."/>
            <person name="Chen C."/>
            <person name="Cichocki N."/>
            <person name="Clum A."/>
            <person name="Culley D."/>
            <person name="Crous P.W."/>
            <person name="Fauchery L."/>
            <person name="Girlanda M."/>
            <person name="Hayes R.D."/>
            <person name="Keri Z."/>
            <person name="LaButti K."/>
            <person name="Lipzen A."/>
            <person name="Lombard V."/>
            <person name="Magnuson J."/>
            <person name="Maillard F."/>
            <person name="Murat C."/>
            <person name="Nolan M."/>
            <person name="Ohm R.A."/>
            <person name="Pangilinan J."/>
            <person name="Pereira M.F."/>
            <person name="Perotto S."/>
            <person name="Peter M."/>
            <person name="Pfister S."/>
            <person name="Riley R."/>
            <person name="Sitrit Y."/>
            <person name="Stielow J.B."/>
            <person name="Szollosi G."/>
            <person name="Zifcakova L."/>
            <person name="Stursova M."/>
            <person name="Spatafora J.W."/>
            <person name="Tedersoo L."/>
            <person name="Vaario L.M."/>
            <person name="Yamada A."/>
            <person name="Yan M."/>
            <person name="Wang P."/>
            <person name="Xu J."/>
            <person name="Bruns T."/>
            <person name="Baldrian P."/>
            <person name="Vilgalys R."/>
            <person name="Dunand C."/>
            <person name="Henrissat B."/>
            <person name="Grigoriev I.V."/>
            <person name="Hibbett D."/>
            <person name="Nagy L.G."/>
            <person name="Martin F.M."/>
        </authorList>
    </citation>
    <scope>NUCLEOTIDE SEQUENCE</scope>
    <source>
        <strain evidence="1">P2</strain>
    </source>
</reference>
<gene>
    <name evidence="1" type="ORF">BDM02DRAFT_1652073</name>
</gene>
<name>A0ACB6ZW98_THEGA</name>
<organism evidence="1 2">
    <name type="scientific">Thelephora ganbajun</name>
    <name type="common">Ganba fungus</name>
    <dbReference type="NCBI Taxonomy" id="370292"/>
    <lineage>
        <taxon>Eukaryota</taxon>
        <taxon>Fungi</taxon>
        <taxon>Dikarya</taxon>
        <taxon>Basidiomycota</taxon>
        <taxon>Agaricomycotina</taxon>
        <taxon>Agaricomycetes</taxon>
        <taxon>Thelephorales</taxon>
        <taxon>Thelephoraceae</taxon>
        <taxon>Thelephora</taxon>
    </lineage>
</organism>
<proteinExistence type="predicted"/>
<comment type="caution">
    <text evidence="1">The sequence shown here is derived from an EMBL/GenBank/DDBJ whole genome shotgun (WGS) entry which is preliminary data.</text>
</comment>